<evidence type="ECO:0000313" key="3">
    <source>
        <dbReference type="Proteomes" id="UP000712600"/>
    </source>
</evidence>
<name>A0A8S9MT20_BRACR</name>
<organism evidence="2 3">
    <name type="scientific">Brassica cretica</name>
    <name type="common">Mustard</name>
    <dbReference type="NCBI Taxonomy" id="69181"/>
    <lineage>
        <taxon>Eukaryota</taxon>
        <taxon>Viridiplantae</taxon>
        <taxon>Streptophyta</taxon>
        <taxon>Embryophyta</taxon>
        <taxon>Tracheophyta</taxon>
        <taxon>Spermatophyta</taxon>
        <taxon>Magnoliopsida</taxon>
        <taxon>eudicotyledons</taxon>
        <taxon>Gunneridae</taxon>
        <taxon>Pentapetalae</taxon>
        <taxon>rosids</taxon>
        <taxon>malvids</taxon>
        <taxon>Brassicales</taxon>
        <taxon>Brassicaceae</taxon>
        <taxon>Brassiceae</taxon>
        <taxon>Brassica</taxon>
    </lineage>
</organism>
<evidence type="ECO:0000256" key="1">
    <source>
        <dbReference type="SAM" id="MobiDB-lite"/>
    </source>
</evidence>
<comment type="caution">
    <text evidence="2">The sequence shown here is derived from an EMBL/GenBank/DDBJ whole genome shotgun (WGS) entry which is preliminary data.</text>
</comment>
<protein>
    <submittedName>
        <fullName evidence="2">Uncharacterized protein</fullName>
    </submittedName>
</protein>
<dbReference type="EMBL" id="QGKX02002183">
    <property type="protein sequence ID" value="KAF3486451.1"/>
    <property type="molecule type" value="Genomic_DNA"/>
</dbReference>
<dbReference type="AlphaFoldDB" id="A0A8S9MT20"/>
<evidence type="ECO:0000313" key="2">
    <source>
        <dbReference type="EMBL" id="KAF3486451.1"/>
    </source>
</evidence>
<accession>A0A8S9MT20</accession>
<gene>
    <name evidence="2" type="ORF">F2Q69_00054768</name>
</gene>
<proteinExistence type="predicted"/>
<feature type="compositionally biased region" description="Low complexity" evidence="1">
    <location>
        <begin position="151"/>
        <end position="165"/>
    </location>
</feature>
<sequence length="261" mass="30096">MSRLSQDALSKGKTLKTGREWLRLKETCSTLLEGDNTRLVHEWACDQMDQLGLSKCDALENVSGKDLRKTEQSVRTHGRVSSLKIGTCLLGLAWCIEWLGDWLYLLRLECMNLRSRGTTHLTPLTDIKTLERENMRRLRQEEQEAQIQRSEPMMEPVPEQPQAEEGNGQGAANLRPRQPQRQARAIGTWTLRQVRGGWLPLCLGNIRKYPGEKREGRTPLSMAWTALKADAVQKSVSWEFKGRDERPLYGSYHYWKYMIRA</sequence>
<reference evidence="2" key="1">
    <citation type="submission" date="2019-12" db="EMBL/GenBank/DDBJ databases">
        <title>Genome sequencing and annotation of Brassica cretica.</title>
        <authorList>
            <person name="Studholme D.J."/>
            <person name="Sarris P."/>
        </authorList>
    </citation>
    <scope>NUCLEOTIDE SEQUENCE</scope>
    <source>
        <strain evidence="2">PFS-109/04</strain>
        <tissue evidence="2">Leaf</tissue>
    </source>
</reference>
<feature type="region of interest" description="Disordered" evidence="1">
    <location>
        <begin position="138"/>
        <end position="180"/>
    </location>
</feature>
<dbReference type="Proteomes" id="UP000712600">
    <property type="component" value="Unassembled WGS sequence"/>
</dbReference>